<proteinExistence type="predicted"/>
<organism evidence="3 4">
    <name type="scientific">Pristionchus entomophagus</name>
    <dbReference type="NCBI Taxonomy" id="358040"/>
    <lineage>
        <taxon>Eukaryota</taxon>
        <taxon>Metazoa</taxon>
        <taxon>Ecdysozoa</taxon>
        <taxon>Nematoda</taxon>
        <taxon>Chromadorea</taxon>
        <taxon>Rhabditida</taxon>
        <taxon>Rhabditina</taxon>
        <taxon>Diplogasteromorpha</taxon>
        <taxon>Diplogasteroidea</taxon>
        <taxon>Neodiplogasteridae</taxon>
        <taxon>Pristionchus</taxon>
    </lineage>
</organism>
<name>A0AAV5SXE6_9BILA</name>
<feature type="domain" description="C2H2-type" evidence="2">
    <location>
        <begin position="14"/>
        <end position="37"/>
    </location>
</feature>
<dbReference type="SMART" id="SM00355">
    <property type="entry name" value="ZnF_C2H2"/>
    <property type="match status" value="2"/>
</dbReference>
<feature type="compositionally biased region" description="Polar residues" evidence="1">
    <location>
        <begin position="220"/>
        <end position="235"/>
    </location>
</feature>
<evidence type="ECO:0000313" key="3">
    <source>
        <dbReference type="EMBL" id="GMS86039.1"/>
    </source>
</evidence>
<sequence>NSHQFQLTMSETELKCPECEYKSSSRQAFIMHLRLKHSITPYLADLTFLCICGYELQSHVYHQHDYEQEREIGSASFTIIRNTYQPVRRLTDGKTTPKCVLCEMYPATVSGYISHLKIHHKSTLKKCGIFIECVCYEGMRYGVQINSNSPRVANHKALHPECNGRRFKLHKIPEYDPNVLGRRRRRPNPSQKKKTEAPHPVPNLPDPEPKSIIVRRPAQRTATKSPYNDPLSNLE</sequence>
<comment type="caution">
    <text evidence="3">The sequence shown here is derived from an EMBL/GenBank/DDBJ whole genome shotgun (WGS) entry which is preliminary data.</text>
</comment>
<evidence type="ECO:0000313" key="4">
    <source>
        <dbReference type="Proteomes" id="UP001432027"/>
    </source>
</evidence>
<protein>
    <recommendedName>
        <fullName evidence="2">C2H2-type domain-containing protein</fullName>
    </recommendedName>
</protein>
<evidence type="ECO:0000256" key="1">
    <source>
        <dbReference type="SAM" id="MobiDB-lite"/>
    </source>
</evidence>
<feature type="domain" description="C2H2-type" evidence="2">
    <location>
        <begin position="97"/>
        <end position="119"/>
    </location>
</feature>
<keyword evidence="4" id="KW-1185">Reference proteome</keyword>
<reference evidence="3" key="1">
    <citation type="submission" date="2023-10" db="EMBL/GenBank/DDBJ databases">
        <title>Genome assembly of Pristionchus species.</title>
        <authorList>
            <person name="Yoshida K."/>
            <person name="Sommer R.J."/>
        </authorList>
    </citation>
    <scope>NUCLEOTIDE SEQUENCE</scope>
    <source>
        <strain evidence="3">RS0144</strain>
    </source>
</reference>
<feature type="region of interest" description="Disordered" evidence="1">
    <location>
        <begin position="173"/>
        <end position="235"/>
    </location>
</feature>
<dbReference type="EMBL" id="BTSX01000002">
    <property type="protein sequence ID" value="GMS86039.1"/>
    <property type="molecule type" value="Genomic_DNA"/>
</dbReference>
<dbReference type="Proteomes" id="UP001432027">
    <property type="component" value="Unassembled WGS sequence"/>
</dbReference>
<dbReference type="InterPro" id="IPR013087">
    <property type="entry name" value="Znf_C2H2_type"/>
</dbReference>
<feature type="non-terminal residue" evidence="3">
    <location>
        <position position="1"/>
    </location>
</feature>
<feature type="non-terminal residue" evidence="3">
    <location>
        <position position="235"/>
    </location>
</feature>
<dbReference type="AlphaFoldDB" id="A0AAV5SXE6"/>
<accession>A0AAV5SXE6</accession>
<evidence type="ECO:0000259" key="2">
    <source>
        <dbReference type="SMART" id="SM00355"/>
    </source>
</evidence>
<gene>
    <name evidence="3" type="ORF">PENTCL1PPCAC_8214</name>
</gene>